<dbReference type="EMBL" id="JAODOQ010000001">
    <property type="protein sequence ID" value="MCT8985286.1"/>
    <property type="molecule type" value="Genomic_DNA"/>
</dbReference>
<keyword evidence="8" id="KW-1185">Reference proteome</keyword>
<comment type="caution">
    <text evidence="7">The sequence shown here is derived from an EMBL/GenBank/DDBJ whole genome shotgun (WGS) entry which is preliminary data.</text>
</comment>
<evidence type="ECO:0000256" key="6">
    <source>
        <dbReference type="ARBA" id="ARBA00093790"/>
    </source>
</evidence>
<protein>
    <recommendedName>
        <fullName evidence="6">type II site-specific deoxyribonuclease</fullName>
        <ecNumber evidence="6">3.1.21.4</ecNumber>
    </recommendedName>
</protein>
<evidence type="ECO:0000313" key="7">
    <source>
        <dbReference type="EMBL" id="MCT8985286.1"/>
    </source>
</evidence>
<gene>
    <name evidence="7" type="ORF">N4T56_00475</name>
</gene>
<keyword evidence="2" id="KW-0680">Restriction system</keyword>
<comment type="catalytic activity">
    <reaction evidence="5">
        <text>Endonucleolytic cleavage of DNA to give specific double-stranded fragments with terminal 5'-phosphates.</text>
        <dbReference type="EC" id="3.1.21.4"/>
    </reaction>
</comment>
<dbReference type="Pfam" id="PF09520">
    <property type="entry name" value="RE_TdeIII"/>
    <property type="match status" value="1"/>
</dbReference>
<keyword evidence="3 7" id="KW-0255">Endonuclease</keyword>
<proteinExistence type="predicted"/>
<dbReference type="GO" id="GO:0004519">
    <property type="term" value="F:endonuclease activity"/>
    <property type="evidence" value="ECO:0007669"/>
    <property type="project" value="UniProtKB-KW"/>
</dbReference>
<dbReference type="RefSeq" id="WP_261731846.1">
    <property type="nucleotide sequence ID" value="NZ_JAODOQ010000001.1"/>
</dbReference>
<reference evidence="7" key="1">
    <citation type="submission" date="2022-09" db="EMBL/GenBank/DDBJ databases">
        <title>Shewanella sp. KJ10-1 sp.nov, isolated from marine algae.</title>
        <authorList>
            <person name="Butt M."/>
            <person name="Lee J.K."/>
            <person name="Kim J.M."/>
            <person name="Choi D.G."/>
        </authorList>
    </citation>
    <scope>NUCLEOTIDE SEQUENCE</scope>
    <source>
        <strain evidence="7">KJ10-1</strain>
    </source>
</reference>
<dbReference type="InterPro" id="IPR019045">
    <property type="entry name" value="Restrct_endonuc_II_HinfI"/>
</dbReference>
<name>A0ABT2P1Y6_9GAMM</name>
<keyword evidence="1" id="KW-0540">Nuclease</keyword>
<keyword evidence="4 7" id="KW-0378">Hydrolase</keyword>
<dbReference type="GO" id="GO:0016787">
    <property type="term" value="F:hydrolase activity"/>
    <property type="evidence" value="ECO:0007669"/>
    <property type="project" value="UniProtKB-KW"/>
</dbReference>
<dbReference type="Proteomes" id="UP001431192">
    <property type="component" value="Unassembled WGS sequence"/>
</dbReference>
<evidence type="ECO:0000313" key="8">
    <source>
        <dbReference type="Proteomes" id="UP001431192"/>
    </source>
</evidence>
<evidence type="ECO:0000256" key="4">
    <source>
        <dbReference type="ARBA" id="ARBA00022801"/>
    </source>
</evidence>
<evidence type="ECO:0000256" key="2">
    <source>
        <dbReference type="ARBA" id="ARBA00022747"/>
    </source>
</evidence>
<sequence length="232" mass="26595">MIFPKERRIRSLIGGLETSLGTRVWEPLAKAFANNNGFSVKDEKIFNSKVPVIPEMLRHFIDNLRAAKQANPLITHQEQLEEMREFIIANNIKPTEYKKIPKGEGIDIWLEKAGVEYIYDIKTTQINAGSESKFSSNFMNWYAYRLLVNNALKIECRLAFPFNPHKGKNFWAKEGGKSIPLLPSIEAVVGNEFWDFLLGQEKTIELIFECFKELGEENFGAKFDSVFTPKLG</sequence>
<organism evidence="7 8">
    <name type="scientific">Shewanella phaeophyticola</name>
    <dbReference type="NCBI Taxonomy" id="2978345"/>
    <lineage>
        <taxon>Bacteria</taxon>
        <taxon>Pseudomonadati</taxon>
        <taxon>Pseudomonadota</taxon>
        <taxon>Gammaproteobacteria</taxon>
        <taxon>Alteromonadales</taxon>
        <taxon>Shewanellaceae</taxon>
        <taxon>Shewanella</taxon>
    </lineage>
</organism>
<evidence type="ECO:0000256" key="3">
    <source>
        <dbReference type="ARBA" id="ARBA00022759"/>
    </source>
</evidence>
<evidence type="ECO:0000256" key="1">
    <source>
        <dbReference type="ARBA" id="ARBA00022722"/>
    </source>
</evidence>
<evidence type="ECO:0000256" key="5">
    <source>
        <dbReference type="ARBA" id="ARBA00093760"/>
    </source>
</evidence>
<accession>A0ABT2P1Y6</accession>
<dbReference type="EC" id="3.1.21.4" evidence="6"/>